<feature type="domain" description="CBS" evidence="3">
    <location>
        <begin position="8"/>
        <end position="64"/>
    </location>
</feature>
<dbReference type="EMBL" id="JACJVR010000064">
    <property type="protein sequence ID" value="MBB6693082.1"/>
    <property type="molecule type" value="Genomic_DNA"/>
</dbReference>
<evidence type="ECO:0000259" key="3">
    <source>
        <dbReference type="PROSITE" id="PS51371"/>
    </source>
</evidence>
<accession>A0A841U0X8</accession>
<dbReference type="PANTHER" id="PTHR43080:SF2">
    <property type="entry name" value="CBS DOMAIN-CONTAINING PROTEIN"/>
    <property type="match status" value="1"/>
</dbReference>
<keyword evidence="5" id="KW-1185">Reference proteome</keyword>
<reference evidence="4 5" key="1">
    <citation type="submission" date="2020-08" db="EMBL/GenBank/DDBJ databases">
        <title>Cohnella phylogeny.</title>
        <authorList>
            <person name="Dunlap C."/>
        </authorList>
    </citation>
    <scope>NUCLEOTIDE SEQUENCE [LARGE SCALE GENOMIC DNA]</scope>
    <source>
        <strain evidence="4 5">DSM 25239</strain>
    </source>
</reference>
<dbReference type="RefSeq" id="WP_185137104.1">
    <property type="nucleotide sequence ID" value="NZ_BORM01000002.1"/>
</dbReference>
<dbReference type="InterPro" id="IPR000644">
    <property type="entry name" value="CBS_dom"/>
</dbReference>
<sequence length="146" mass="16022">MRKVSDIMTTDCVTVKPQDNIYECAVLMKKHDIGFLPVVEGSKLIGVITDRDLVIRGYAEKHPGSESVMTVLTEEVETISPDLSVDEAGQLMAARQIRRLPVVRGGELLGVVSIGDLAMREIFVSEAGEALSAISEQEHREPSYTH</sequence>
<dbReference type="AlphaFoldDB" id="A0A841U0X8"/>
<evidence type="ECO:0000313" key="5">
    <source>
        <dbReference type="Proteomes" id="UP000553776"/>
    </source>
</evidence>
<proteinExistence type="predicted"/>
<keyword evidence="1 2" id="KW-0129">CBS domain</keyword>
<evidence type="ECO:0000313" key="4">
    <source>
        <dbReference type="EMBL" id="MBB6693082.1"/>
    </source>
</evidence>
<dbReference type="Pfam" id="PF00571">
    <property type="entry name" value="CBS"/>
    <property type="match status" value="2"/>
</dbReference>
<feature type="domain" description="CBS" evidence="3">
    <location>
        <begin position="72"/>
        <end position="129"/>
    </location>
</feature>
<protein>
    <submittedName>
        <fullName evidence="4">CBS domain-containing protein</fullName>
    </submittedName>
</protein>
<dbReference type="SUPFAM" id="SSF54631">
    <property type="entry name" value="CBS-domain pair"/>
    <property type="match status" value="1"/>
</dbReference>
<evidence type="ECO:0000256" key="1">
    <source>
        <dbReference type="ARBA" id="ARBA00023122"/>
    </source>
</evidence>
<name>A0A841U0X8_9BACL</name>
<dbReference type="CDD" id="cd04622">
    <property type="entry name" value="CBS_pair_HRP1_like"/>
    <property type="match status" value="1"/>
</dbReference>
<evidence type="ECO:0000256" key="2">
    <source>
        <dbReference type="PROSITE-ProRule" id="PRU00703"/>
    </source>
</evidence>
<dbReference type="PROSITE" id="PS51371">
    <property type="entry name" value="CBS"/>
    <property type="match status" value="2"/>
</dbReference>
<dbReference type="InterPro" id="IPR051257">
    <property type="entry name" value="Diverse_CBS-Domain"/>
</dbReference>
<dbReference type="Gene3D" id="3.10.580.10">
    <property type="entry name" value="CBS-domain"/>
    <property type="match status" value="1"/>
</dbReference>
<organism evidence="4 5">
    <name type="scientific">Cohnella xylanilytica</name>
    <dbReference type="NCBI Taxonomy" id="557555"/>
    <lineage>
        <taxon>Bacteria</taxon>
        <taxon>Bacillati</taxon>
        <taxon>Bacillota</taxon>
        <taxon>Bacilli</taxon>
        <taxon>Bacillales</taxon>
        <taxon>Paenibacillaceae</taxon>
        <taxon>Cohnella</taxon>
    </lineage>
</organism>
<dbReference type="InterPro" id="IPR046342">
    <property type="entry name" value="CBS_dom_sf"/>
</dbReference>
<dbReference type="Proteomes" id="UP000553776">
    <property type="component" value="Unassembled WGS sequence"/>
</dbReference>
<gene>
    <name evidence="4" type="ORF">H7B90_16885</name>
</gene>
<comment type="caution">
    <text evidence="4">The sequence shown here is derived from an EMBL/GenBank/DDBJ whole genome shotgun (WGS) entry which is preliminary data.</text>
</comment>
<dbReference type="SMART" id="SM00116">
    <property type="entry name" value="CBS"/>
    <property type="match status" value="2"/>
</dbReference>
<dbReference type="PANTHER" id="PTHR43080">
    <property type="entry name" value="CBS DOMAIN-CONTAINING PROTEIN CBSX3, MITOCHONDRIAL"/>
    <property type="match status" value="1"/>
</dbReference>